<keyword evidence="5" id="KW-0732">Signal</keyword>
<dbReference type="PANTHER" id="PTHR47737">
    <property type="entry name" value="GLYCINE BETAINE/PROLINE BETAINE TRANSPORT SYSTEM PERMEASE PROTEIN PROW"/>
    <property type="match status" value="1"/>
</dbReference>
<dbReference type="InterPro" id="IPR007210">
    <property type="entry name" value="ABC_Gly_betaine_transp_sub-bd"/>
</dbReference>
<evidence type="ECO:0000256" key="2">
    <source>
        <dbReference type="ARBA" id="ARBA00022448"/>
    </source>
</evidence>
<evidence type="ECO:0000256" key="4">
    <source>
        <dbReference type="ARBA" id="ARBA00023136"/>
    </source>
</evidence>
<evidence type="ECO:0000256" key="3">
    <source>
        <dbReference type="ARBA" id="ARBA00022475"/>
    </source>
</evidence>
<dbReference type="PANTHER" id="PTHR47737:SF1">
    <property type="entry name" value="GLYCINE BETAINE_PROLINE BETAINE TRANSPORT SYSTEM PERMEASE PROTEIN PROW"/>
    <property type="match status" value="1"/>
</dbReference>
<feature type="signal peptide" evidence="5">
    <location>
        <begin position="1"/>
        <end position="30"/>
    </location>
</feature>
<accession>A0ABX7B4V7</accession>
<keyword evidence="8" id="KW-1185">Reference proteome</keyword>
<evidence type="ECO:0000313" key="8">
    <source>
        <dbReference type="Proteomes" id="UP000595197"/>
    </source>
</evidence>
<evidence type="ECO:0000259" key="6">
    <source>
        <dbReference type="Pfam" id="PF04069"/>
    </source>
</evidence>
<dbReference type="RefSeq" id="WP_201075090.1">
    <property type="nucleotide sequence ID" value="NZ_CP067420.1"/>
</dbReference>
<dbReference type="SUPFAM" id="SSF53850">
    <property type="entry name" value="Periplasmic binding protein-like II"/>
    <property type="match status" value="1"/>
</dbReference>
<name>A0ABX7B4V7_9PROT</name>
<feature type="domain" description="ABC-type glycine betaine transport system substrate-binding" evidence="6">
    <location>
        <begin position="33"/>
        <end position="282"/>
    </location>
</feature>
<evidence type="ECO:0000256" key="1">
    <source>
        <dbReference type="ARBA" id="ARBA00004236"/>
    </source>
</evidence>
<dbReference type="CDD" id="cd13639">
    <property type="entry name" value="PBP2_OpuAC_like"/>
    <property type="match status" value="1"/>
</dbReference>
<comment type="subcellular location">
    <subcellularLocation>
        <location evidence="1">Cell membrane</location>
    </subcellularLocation>
</comment>
<gene>
    <name evidence="7" type="ORF">IGS68_24750</name>
</gene>
<feature type="chain" id="PRO_5045265571" evidence="5">
    <location>
        <begin position="31"/>
        <end position="298"/>
    </location>
</feature>
<keyword evidence="3" id="KW-1003">Cell membrane</keyword>
<keyword evidence="4" id="KW-0472">Membrane</keyword>
<keyword evidence="2" id="KW-0813">Transport</keyword>
<dbReference type="Gene3D" id="3.40.190.100">
    <property type="entry name" value="Glycine betaine-binding periplasmic protein, domain 2"/>
    <property type="match status" value="1"/>
</dbReference>
<evidence type="ECO:0000313" key="7">
    <source>
        <dbReference type="EMBL" id="QQP89164.1"/>
    </source>
</evidence>
<dbReference type="Pfam" id="PF04069">
    <property type="entry name" value="OpuAC"/>
    <property type="match status" value="1"/>
</dbReference>
<dbReference type="EMBL" id="CP067420">
    <property type="protein sequence ID" value="QQP89164.1"/>
    <property type="molecule type" value="Genomic_DNA"/>
</dbReference>
<reference evidence="7" key="1">
    <citation type="submission" date="2021-02" db="EMBL/GenBank/DDBJ databases">
        <title>Skermanella TT6 skin isolate.</title>
        <authorList>
            <person name="Lee K."/>
            <person name="Ganzorig M."/>
        </authorList>
    </citation>
    <scope>NUCLEOTIDE SEQUENCE</scope>
    <source>
        <strain evidence="7">TT6</strain>
    </source>
</reference>
<organism evidence="7 8">
    <name type="scientific">Skermanella cutis</name>
    <dbReference type="NCBI Taxonomy" id="2775420"/>
    <lineage>
        <taxon>Bacteria</taxon>
        <taxon>Pseudomonadati</taxon>
        <taxon>Pseudomonadota</taxon>
        <taxon>Alphaproteobacteria</taxon>
        <taxon>Rhodospirillales</taxon>
        <taxon>Azospirillaceae</taxon>
        <taxon>Skermanella</taxon>
    </lineage>
</organism>
<dbReference type="Proteomes" id="UP000595197">
    <property type="component" value="Chromosome"/>
</dbReference>
<evidence type="ECO:0000256" key="5">
    <source>
        <dbReference type="SAM" id="SignalP"/>
    </source>
</evidence>
<protein>
    <submittedName>
        <fullName evidence="7">Glycine betaine ABC transporter substrate-binding protein</fullName>
    </submittedName>
</protein>
<dbReference type="Gene3D" id="3.40.190.10">
    <property type="entry name" value="Periplasmic binding protein-like II"/>
    <property type="match status" value="1"/>
</dbReference>
<proteinExistence type="predicted"/>
<sequence>MGIFSRTLSIAATSAVAAVMVAALAGPALAAEKKINIGWTAWSDAEAVTKLAKKVLEDRMGYTVQLTMADIGIQYQGIASGNLDAMLMSWQPLTHKPYLDKVRQDVVDLGPMYTRAKLGWVVPAYIPESELKTIEDLKKPEVKQKLGSKIQGIDPGAGLMQASEKALKDYGLTDYQLISASDAAMLAGVERAERRKDWIVATSWSPHWMFAKHELRYLDDPKGALGGLESVNKLVRKGFYQEQPEAYEFLGRMVLPLADVEAIMFEAQGSSYEQAVDNYIQKNPERIEYWVTGQLKAG</sequence>